<feature type="region of interest" description="Disordered" evidence="1">
    <location>
        <begin position="1"/>
        <end position="22"/>
    </location>
</feature>
<name>A0A0Q9WW97_DROWI</name>
<feature type="non-terminal residue" evidence="2">
    <location>
        <position position="629"/>
    </location>
</feature>
<organism evidence="2 3">
    <name type="scientific">Drosophila willistoni</name>
    <name type="common">Fruit fly</name>
    <dbReference type="NCBI Taxonomy" id="7260"/>
    <lineage>
        <taxon>Eukaryota</taxon>
        <taxon>Metazoa</taxon>
        <taxon>Ecdysozoa</taxon>
        <taxon>Arthropoda</taxon>
        <taxon>Hexapoda</taxon>
        <taxon>Insecta</taxon>
        <taxon>Pterygota</taxon>
        <taxon>Neoptera</taxon>
        <taxon>Endopterygota</taxon>
        <taxon>Diptera</taxon>
        <taxon>Brachycera</taxon>
        <taxon>Muscomorpha</taxon>
        <taxon>Ephydroidea</taxon>
        <taxon>Drosophilidae</taxon>
        <taxon>Drosophila</taxon>
        <taxon>Sophophora</taxon>
    </lineage>
</organism>
<evidence type="ECO:0000256" key="1">
    <source>
        <dbReference type="SAM" id="MobiDB-lite"/>
    </source>
</evidence>
<dbReference type="OrthoDB" id="8093067at2759"/>
<protein>
    <submittedName>
        <fullName evidence="2">Uncharacterized protein</fullName>
    </submittedName>
</protein>
<feature type="region of interest" description="Disordered" evidence="1">
    <location>
        <begin position="458"/>
        <end position="488"/>
    </location>
</feature>
<reference evidence="2 3" key="1">
    <citation type="journal article" date="2007" name="Nature">
        <title>Evolution of genes and genomes on the Drosophila phylogeny.</title>
        <authorList>
            <consortium name="Drosophila 12 Genomes Consortium"/>
            <person name="Clark A.G."/>
            <person name="Eisen M.B."/>
            <person name="Smith D.R."/>
            <person name="Bergman C.M."/>
            <person name="Oliver B."/>
            <person name="Markow T.A."/>
            <person name="Kaufman T.C."/>
            <person name="Kellis M."/>
            <person name="Gelbart W."/>
            <person name="Iyer V.N."/>
            <person name="Pollard D.A."/>
            <person name="Sackton T.B."/>
            <person name="Larracuente A.M."/>
            <person name="Singh N.D."/>
            <person name="Abad J.P."/>
            <person name="Abt D.N."/>
            <person name="Adryan B."/>
            <person name="Aguade M."/>
            <person name="Akashi H."/>
            <person name="Anderson W.W."/>
            <person name="Aquadro C.F."/>
            <person name="Ardell D.H."/>
            <person name="Arguello R."/>
            <person name="Artieri C.G."/>
            <person name="Barbash D.A."/>
            <person name="Barker D."/>
            <person name="Barsanti P."/>
            <person name="Batterham P."/>
            <person name="Batzoglou S."/>
            <person name="Begun D."/>
            <person name="Bhutkar A."/>
            <person name="Blanco E."/>
            <person name="Bosak S.A."/>
            <person name="Bradley R.K."/>
            <person name="Brand A.D."/>
            <person name="Brent M.R."/>
            <person name="Brooks A.N."/>
            <person name="Brown R.H."/>
            <person name="Butlin R.K."/>
            <person name="Caggese C."/>
            <person name="Calvi B.R."/>
            <person name="Bernardo de Carvalho A."/>
            <person name="Caspi A."/>
            <person name="Castrezana S."/>
            <person name="Celniker S.E."/>
            <person name="Chang J.L."/>
            <person name="Chapple C."/>
            <person name="Chatterji S."/>
            <person name="Chinwalla A."/>
            <person name="Civetta A."/>
            <person name="Clifton S.W."/>
            <person name="Comeron J.M."/>
            <person name="Costello J.C."/>
            <person name="Coyne J.A."/>
            <person name="Daub J."/>
            <person name="David R.G."/>
            <person name="Delcher A.L."/>
            <person name="Delehaunty K."/>
            <person name="Do C.B."/>
            <person name="Ebling H."/>
            <person name="Edwards K."/>
            <person name="Eickbush T."/>
            <person name="Evans J.D."/>
            <person name="Filipski A."/>
            <person name="Findeiss S."/>
            <person name="Freyhult E."/>
            <person name="Fulton L."/>
            <person name="Fulton R."/>
            <person name="Garcia A.C."/>
            <person name="Gardiner A."/>
            <person name="Garfield D.A."/>
            <person name="Garvin B.E."/>
            <person name="Gibson G."/>
            <person name="Gilbert D."/>
            <person name="Gnerre S."/>
            <person name="Godfrey J."/>
            <person name="Good R."/>
            <person name="Gotea V."/>
            <person name="Gravely B."/>
            <person name="Greenberg A.J."/>
            <person name="Griffiths-Jones S."/>
            <person name="Gross S."/>
            <person name="Guigo R."/>
            <person name="Gustafson E.A."/>
            <person name="Haerty W."/>
            <person name="Hahn M.W."/>
            <person name="Halligan D.L."/>
            <person name="Halpern A.L."/>
            <person name="Halter G.M."/>
            <person name="Han M.V."/>
            <person name="Heger A."/>
            <person name="Hillier L."/>
            <person name="Hinrichs A.S."/>
            <person name="Holmes I."/>
            <person name="Hoskins R.A."/>
            <person name="Hubisz M.J."/>
            <person name="Hultmark D."/>
            <person name="Huntley M.A."/>
            <person name="Jaffe D.B."/>
            <person name="Jagadeeshan S."/>
            <person name="Jeck W.R."/>
            <person name="Johnson J."/>
            <person name="Jones C.D."/>
            <person name="Jordan W.C."/>
            <person name="Karpen G.H."/>
            <person name="Kataoka E."/>
            <person name="Keightley P.D."/>
            <person name="Kheradpour P."/>
            <person name="Kirkness E.F."/>
            <person name="Koerich L.B."/>
            <person name="Kristiansen K."/>
            <person name="Kudrna D."/>
            <person name="Kulathinal R.J."/>
            <person name="Kumar S."/>
            <person name="Kwok R."/>
            <person name="Lander E."/>
            <person name="Langley C.H."/>
            <person name="Lapoint R."/>
            <person name="Lazzaro B.P."/>
            <person name="Lee S.J."/>
            <person name="Levesque L."/>
            <person name="Li R."/>
            <person name="Lin C.F."/>
            <person name="Lin M.F."/>
            <person name="Lindblad-Toh K."/>
            <person name="Llopart A."/>
            <person name="Long M."/>
            <person name="Low L."/>
            <person name="Lozovsky E."/>
            <person name="Lu J."/>
            <person name="Luo M."/>
            <person name="Machado C.A."/>
            <person name="Makalowski W."/>
            <person name="Marzo M."/>
            <person name="Matsuda M."/>
            <person name="Matzkin L."/>
            <person name="McAllister B."/>
            <person name="McBride C.S."/>
            <person name="McKernan B."/>
            <person name="McKernan K."/>
            <person name="Mendez-Lago M."/>
            <person name="Minx P."/>
            <person name="Mollenhauer M.U."/>
            <person name="Montooth K."/>
            <person name="Mount S.M."/>
            <person name="Mu X."/>
            <person name="Myers E."/>
            <person name="Negre B."/>
            <person name="Newfeld S."/>
            <person name="Nielsen R."/>
            <person name="Noor M.A."/>
            <person name="O'Grady P."/>
            <person name="Pachter L."/>
            <person name="Papaceit M."/>
            <person name="Parisi M.J."/>
            <person name="Parisi M."/>
            <person name="Parts L."/>
            <person name="Pedersen J.S."/>
            <person name="Pesole G."/>
            <person name="Phillippy A.M."/>
            <person name="Ponting C.P."/>
            <person name="Pop M."/>
            <person name="Porcelli D."/>
            <person name="Powell J.R."/>
            <person name="Prohaska S."/>
            <person name="Pruitt K."/>
            <person name="Puig M."/>
            <person name="Quesneville H."/>
            <person name="Ram K.R."/>
            <person name="Rand D."/>
            <person name="Rasmussen M.D."/>
            <person name="Reed L.K."/>
            <person name="Reenan R."/>
            <person name="Reily A."/>
            <person name="Remington K.A."/>
            <person name="Rieger T.T."/>
            <person name="Ritchie M.G."/>
            <person name="Robin C."/>
            <person name="Rogers Y.H."/>
            <person name="Rohde C."/>
            <person name="Rozas J."/>
            <person name="Rubenfield M.J."/>
            <person name="Ruiz A."/>
            <person name="Russo S."/>
            <person name="Salzberg S.L."/>
            <person name="Sanchez-Gracia A."/>
            <person name="Saranga D.J."/>
            <person name="Sato H."/>
            <person name="Schaeffer S.W."/>
            <person name="Schatz M.C."/>
            <person name="Schlenke T."/>
            <person name="Schwartz R."/>
            <person name="Segarra C."/>
            <person name="Singh R.S."/>
            <person name="Sirot L."/>
            <person name="Sirota M."/>
            <person name="Sisneros N.B."/>
            <person name="Smith C.D."/>
            <person name="Smith T.F."/>
            <person name="Spieth J."/>
            <person name="Stage D.E."/>
            <person name="Stark A."/>
            <person name="Stephan W."/>
            <person name="Strausberg R.L."/>
            <person name="Strempel S."/>
            <person name="Sturgill D."/>
            <person name="Sutton G."/>
            <person name="Sutton G.G."/>
            <person name="Tao W."/>
            <person name="Teichmann S."/>
            <person name="Tobari Y.N."/>
            <person name="Tomimura Y."/>
            <person name="Tsolas J.M."/>
            <person name="Valente V.L."/>
            <person name="Venter E."/>
            <person name="Venter J.C."/>
            <person name="Vicario S."/>
            <person name="Vieira F.G."/>
            <person name="Vilella A.J."/>
            <person name="Villasante A."/>
            <person name="Walenz B."/>
            <person name="Wang J."/>
            <person name="Wasserman M."/>
            <person name="Watts T."/>
            <person name="Wilson D."/>
            <person name="Wilson R.K."/>
            <person name="Wing R.A."/>
            <person name="Wolfner M.F."/>
            <person name="Wong A."/>
            <person name="Wong G.K."/>
            <person name="Wu C.I."/>
            <person name="Wu G."/>
            <person name="Yamamoto D."/>
            <person name="Yang H.P."/>
            <person name="Yang S.P."/>
            <person name="Yorke J.A."/>
            <person name="Yoshida K."/>
            <person name="Zdobnov E."/>
            <person name="Zhang P."/>
            <person name="Zhang Y."/>
            <person name="Zimin A.V."/>
            <person name="Baldwin J."/>
            <person name="Abdouelleil A."/>
            <person name="Abdulkadir J."/>
            <person name="Abebe A."/>
            <person name="Abera B."/>
            <person name="Abreu J."/>
            <person name="Acer S.C."/>
            <person name="Aftuck L."/>
            <person name="Alexander A."/>
            <person name="An P."/>
            <person name="Anderson E."/>
            <person name="Anderson S."/>
            <person name="Arachi H."/>
            <person name="Azer M."/>
            <person name="Bachantsang P."/>
            <person name="Barry A."/>
            <person name="Bayul T."/>
            <person name="Berlin A."/>
            <person name="Bessette D."/>
            <person name="Bloom T."/>
            <person name="Blye J."/>
            <person name="Boguslavskiy L."/>
            <person name="Bonnet C."/>
            <person name="Boukhgalter B."/>
            <person name="Bourzgui I."/>
            <person name="Brown A."/>
            <person name="Cahill P."/>
            <person name="Channer S."/>
            <person name="Cheshatsang Y."/>
            <person name="Chuda L."/>
            <person name="Citroen M."/>
            <person name="Collymore A."/>
            <person name="Cooke P."/>
            <person name="Costello M."/>
            <person name="D'Aco K."/>
            <person name="Daza R."/>
            <person name="De Haan G."/>
            <person name="DeGray S."/>
            <person name="DeMaso C."/>
            <person name="Dhargay N."/>
            <person name="Dooley K."/>
            <person name="Dooley E."/>
            <person name="Doricent M."/>
            <person name="Dorje P."/>
            <person name="Dorjee K."/>
            <person name="Dupes A."/>
            <person name="Elong R."/>
            <person name="Falk J."/>
            <person name="Farina A."/>
            <person name="Faro S."/>
            <person name="Ferguson D."/>
            <person name="Fisher S."/>
            <person name="Foley C.D."/>
            <person name="Franke A."/>
            <person name="Friedrich D."/>
            <person name="Gadbois L."/>
            <person name="Gearin G."/>
            <person name="Gearin C.R."/>
            <person name="Giannoukos G."/>
            <person name="Goode T."/>
            <person name="Graham J."/>
            <person name="Grandbois E."/>
            <person name="Grewal S."/>
            <person name="Gyaltsen K."/>
            <person name="Hafez N."/>
            <person name="Hagos B."/>
            <person name="Hall J."/>
            <person name="Henson C."/>
            <person name="Hollinger A."/>
            <person name="Honan T."/>
            <person name="Huard M.D."/>
            <person name="Hughes L."/>
            <person name="Hurhula B."/>
            <person name="Husby M.E."/>
            <person name="Kamat A."/>
            <person name="Kanga B."/>
            <person name="Kashin S."/>
            <person name="Khazanovich D."/>
            <person name="Kisner P."/>
            <person name="Lance K."/>
            <person name="Lara M."/>
            <person name="Lee W."/>
            <person name="Lennon N."/>
            <person name="Letendre F."/>
            <person name="LeVine R."/>
            <person name="Lipovsky A."/>
            <person name="Liu X."/>
            <person name="Liu J."/>
            <person name="Liu S."/>
            <person name="Lokyitsang T."/>
            <person name="Lokyitsang Y."/>
            <person name="Lubonja R."/>
            <person name="Lui A."/>
            <person name="MacDonald P."/>
            <person name="Magnisalis V."/>
            <person name="Maru K."/>
            <person name="Matthews C."/>
            <person name="McCusker W."/>
            <person name="McDonough S."/>
            <person name="Mehta T."/>
            <person name="Meldrim J."/>
            <person name="Meneus L."/>
            <person name="Mihai O."/>
            <person name="Mihalev A."/>
            <person name="Mihova T."/>
            <person name="Mittelman R."/>
            <person name="Mlenga V."/>
            <person name="Montmayeur A."/>
            <person name="Mulrain L."/>
            <person name="Navidi A."/>
            <person name="Naylor J."/>
            <person name="Negash T."/>
            <person name="Nguyen T."/>
            <person name="Nguyen N."/>
            <person name="Nicol R."/>
            <person name="Norbu C."/>
            <person name="Norbu N."/>
            <person name="Novod N."/>
            <person name="O'Neill B."/>
            <person name="Osman S."/>
            <person name="Markiewicz E."/>
            <person name="Oyono O.L."/>
            <person name="Patti C."/>
            <person name="Phunkhang P."/>
            <person name="Pierre F."/>
            <person name="Priest M."/>
            <person name="Raghuraman S."/>
            <person name="Rege F."/>
            <person name="Reyes R."/>
            <person name="Rise C."/>
            <person name="Rogov P."/>
            <person name="Ross K."/>
            <person name="Ryan E."/>
            <person name="Settipalli S."/>
            <person name="Shea T."/>
            <person name="Sherpa N."/>
            <person name="Shi L."/>
            <person name="Shih D."/>
            <person name="Sparrow T."/>
            <person name="Spaulding J."/>
            <person name="Stalker J."/>
            <person name="Stange-Thomann N."/>
            <person name="Stavropoulos S."/>
            <person name="Stone C."/>
            <person name="Strader C."/>
            <person name="Tesfaye S."/>
            <person name="Thomson T."/>
            <person name="Thoulutsang Y."/>
            <person name="Thoulutsang D."/>
            <person name="Topham K."/>
            <person name="Topping I."/>
            <person name="Tsamla T."/>
            <person name="Vassiliev H."/>
            <person name="Vo A."/>
            <person name="Wangchuk T."/>
            <person name="Wangdi T."/>
            <person name="Weiand M."/>
            <person name="Wilkinson J."/>
            <person name="Wilson A."/>
            <person name="Yadav S."/>
            <person name="Young G."/>
            <person name="Yu Q."/>
            <person name="Zembek L."/>
            <person name="Zhong D."/>
            <person name="Zimmer A."/>
            <person name="Zwirko Z."/>
            <person name="Jaffe D.B."/>
            <person name="Alvarez P."/>
            <person name="Brockman W."/>
            <person name="Butler J."/>
            <person name="Chin C."/>
            <person name="Gnerre S."/>
            <person name="Grabherr M."/>
            <person name="Kleber M."/>
            <person name="Mauceli E."/>
            <person name="MacCallum I."/>
        </authorList>
    </citation>
    <scope>NUCLEOTIDE SEQUENCE [LARGE SCALE GENOMIC DNA]</scope>
    <source>
        <strain evidence="3">Tucson 14030-0811.24</strain>
    </source>
</reference>
<feature type="compositionally biased region" description="Basic and acidic residues" evidence="1">
    <location>
        <begin position="174"/>
        <end position="189"/>
    </location>
</feature>
<feature type="compositionally biased region" description="Low complexity" evidence="1">
    <location>
        <begin position="617"/>
        <end position="629"/>
    </location>
</feature>
<evidence type="ECO:0000313" key="2">
    <source>
        <dbReference type="EMBL" id="KRG00383.1"/>
    </source>
</evidence>
<feature type="region of interest" description="Disordered" evidence="1">
    <location>
        <begin position="529"/>
        <end position="582"/>
    </location>
</feature>
<evidence type="ECO:0000313" key="3">
    <source>
        <dbReference type="Proteomes" id="UP000007798"/>
    </source>
</evidence>
<accession>A0A0Q9WW97</accession>
<dbReference type="STRING" id="7260.A0A0Q9WW97"/>
<dbReference type="EMBL" id="CH964291">
    <property type="protein sequence ID" value="KRG00383.1"/>
    <property type="molecule type" value="Genomic_DNA"/>
</dbReference>
<sequence length="629" mass="69584">MTMTTSTTTLSKSEAISSSAAASTDNVCYYDALTEYDDHEDLEDSTHLASADERQSNDDYQMEDYHFKVKGAPHFSSTLASVLPNICSFEQQQQHQQHQPTKIEKIVNPLGTVTDVNAGLKGDLQTDILDKVVCQLANEETVIHENCDEALFRPVVAIFCDDLKEQRKHEKQLEEEKALAEGDNQRRGDNALIKGGNRGKQQPPVVLVNKLVVPVIAKEVDEVLVQKEKQQQQKSHKSQQRNQTQAAAAAAAATAASVAMAGEDLAQALKFAELSHLNKPQKTAERIIKKDNEKQQQQMPEVLEKFDDSVIASPAPATPEVVVKEVKKKEEKMESSALLASKTSTKKSKAKSKGNQKDIKKISLIDVDKEEKVNNNKKDKEEDKVLVVEAKSLDKKEQPPKEDTEKESKIKKTELQSETDFDLELDCEDYADNLLANKTNIAALMISSATAQGLNLQVETTSNSKADEEEESDNRELEEGSAMQMDRKKDLQIDLKAKLVDKPIEAAAKDTKDDDTMKIYKVKVIEEDVKRSSPSKTAIKISSSSSCSPWRQSLAPKSSIQSNEEYPSLAPNPTTKKLPARSENFHDFLKTLPPLPALEPLEMGDMVDLELNVDDIPSSPAPSSSPTSS</sequence>
<keyword evidence="3" id="KW-1185">Reference proteome</keyword>
<feature type="region of interest" description="Disordered" evidence="1">
    <location>
        <begin position="174"/>
        <end position="199"/>
    </location>
</feature>
<feature type="compositionally biased region" description="Polar residues" evidence="1">
    <location>
        <begin position="555"/>
        <end position="575"/>
    </location>
</feature>
<gene>
    <name evidence="2" type="primary">Dwil\GK27468</name>
    <name evidence="2" type="ORF">Dwil_GK27468</name>
</gene>
<proteinExistence type="predicted"/>
<feature type="region of interest" description="Disordered" evidence="1">
    <location>
        <begin position="610"/>
        <end position="629"/>
    </location>
</feature>
<feature type="compositionally biased region" description="Basic residues" evidence="1">
    <location>
        <begin position="344"/>
        <end position="354"/>
    </location>
</feature>
<feature type="compositionally biased region" description="Basic and acidic residues" evidence="1">
    <location>
        <begin position="355"/>
        <end position="415"/>
    </location>
</feature>
<dbReference type="AlphaFoldDB" id="A0A0Q9WW97"/>
<feature type="compositionally biased region" description="Low complexity" evidence="1">
    <location>
        <begin position="532"/>
        <end position="549"/>
    </location>
</feature>
<feature type="region of interest" description="Disordered" evidence="1">
    <location>
        <begin position="329"/>
        <end position="415"/>
    </location>
</feature>
<dbReference type="InParanoid" id="A0A0Q9WW97"/>
<dbReference type="Proteomes" id="UP000007798">
    <property type="component" value="Unassembled WGS sequence"/>
</dbReference>